<dbReference type="GO" id="GO:0020037">
    <property type="term" value="F:heme binding"/>
    <property type="evidence" value="ECO:0007669"/>
    <property type="project" value="InterPro"/>
</dbReference>
<dbReference type="Gene3D" id="3.30.300.160">
    <property type="entry name" value="Type II secretion system, protein E, N-terminal domain"/>
    <property type="match status" value="1"/>
</dbReference>
<accession>A0A2M8L6W4</accession>
<sequence>MKPLEEKLYQVLKEKNFVEAAPLEDAYQTAKQLKKPLMDILIFRGLIAEEAISELLAASFQVPHAALKNYLIPDEVLNLIPESLARRYRMIIFEKNDRGVCLAMDDPRNFEALEIVKRRLGDTVLVYFATGSEITRALNQYRRDIRKQFRSIIETNVKKAGAVKADVSLEKLMKVASDLPVVKILDTVLEYAAAENASDLHFETLQDSLMIRLRIDGILQDVIALPREIQPAIVARIKVLSNLKLDEHRIPQDGRFKFQMDEAVMGIRVSIIPAFYGENVVLRLLAESARPLSLEELGLTGSNLELVKRNIKKPYGMVLVTGPTGCGKTTTLYSALNILNTIRVKICTVEDPIEYSIGRVNQIQINLHTGLDFAAGLRALLRHDPDIIMVGEIRDSKTVSMAIHSSLTGHLVLSTLHTNDAPSAIPRLLDMGAEGYLLASTVSLVIAQRLVRRICPNCTQEDKPSQQELEHLQKIVSKTLGKQKFYRGKGCDKCHQTGYRGRVGIFEVMEINEAISKLTLAKASVEMIRQAAIKSGMKTMLEDGFDKIGAGLTTVEEVIAAVKY</sequence>
<evidence type="ECO:0000256" key="3">
    <source>
        <dbReference type="ARBA" id="ARBA00022741"/>
    </source>
</evidence>
<dbReference type="GO" id="GO:0016887">
    <property type="term" value="F:ATP hydrolysis activity"/>
    <property type="evidence" value="ECO:0007669"/>
    <property type="project" value="TreeGrafter"/>
</dbReference>
<dbReference type="InterPro" id="IPR037257">
    <property type="entry name" value="T2SS_E_N_sf"/>
</dbReference>
<evidence type="ECO:0000256" key="5">
    <source>
        <dbReference type="ARBA" id="ARBA00023004"/>
    </source>
</evidence>
<comment type="caution">
    <text evidence="8">The sequence shown here is derived from an EMBL/GenBank/DDBJ whole genome shotgun (WGS) entry which is preliminary data.</text>
</comment>
<keyword evidence="3" id="KW-0547">Nucleotide-binding</keyword>
<dbReference type="AlphaFoldDB" id="A0A2M8L6W4"/>
<gene>
    <name evidence="8" type="ORF">COU97_02155</name>
</gene>
<dbReference type="Proteomes" id="UP000231579">
    <property type="component" value="Unassembled WGS sequence"/>
</dbReference>
<dbReference type="GO" id="GO:0009055">
    <property type="term" value="F:electron transfer activity"/>
    <property type="evidence" value="ECO:0007669"/>
    <property type="project" value="InterPro"/>
</dbReference>
<dbReference type="SUPFAM" id="SSF160246">
    <property type="entry name" value="EspE N-terminal domain-like"/>
    <property type="match status" value="1"/>
</dbReference>
<keyword evidence="2 6" id="KW-0479">Metal-binding</keyword>
<dbReference type="Gene3D" id="3.30.450.90">
    <property type="match status" value="1"/>
</dbReference>
<keyword evidence="4" id="KW-0067">ATP-binding</keyword>
<dbReference type="CDD" id="cd01129">
    <property type="entry name" value="PulE-GspE-like"/>
    <property type="match status" value="1"/>
</dbReference>
<evidence type="ECO:0000256" key="2">
    <source>
        <dbReference type="ARBA" id="ARBA00022723"/>
    </source>
</evidence>
<reference evidence="9" key="1">
    <citation type="submission" date="2017-09" db="EMBL/GenBank/DDBJ databases">
        <title>Depth-based differentiation of microbial function through sediment-hosted aquifers and enrichment of novel symbionts in the deep terrestrial subsurface.</title>
        <authorList>
            <person name="Probst A.J."/>
            <person name="Ladd B."/>
            <person name="Jarett J.K."/>
            <person name="Geller-Mcgrath D.E."/>
            <person name="Sieber C.M.K."/>
            <person name="Emerson J.B."/>
            <person name="Anantharaman K."/>
            <person name="Thomas B.C."/>
            <person name="Malmstrom R."/>
            <person name="Stieglmeier M."/>
            <person name="Klingl A."/>
            <person name="Woyke T."/>
            <person name="Ryan C.M."/>
            <person name="Banfield J.F."/>
        </authorList>
    </citation>
    <scope>NUCLEOTIDE SEQUENCE [LARGE SCALE GENOMIC DNA]</scope>
</reference>
<dbReference type="Pfam" id="PF05157">
    <property type="entry name" value="MshEN"/>
    <property type="match status" value="1"/>
</dbReference>
<dbReference type="InterPro" id="IPR001482">
    <property type="entry name" value="T2SS/T4SS_dom"/>
</dbReference>
<dbReference type="PANTHER" id="PTHR30258">
    <property type="entry name" value="TYPE II SECRETION SYSTEM PROTEIN GSPE-RELATED"/>
    <property type="match status" value="1"/>
</dbReference>
<dbReference type="SMART" id="SM00382">
    <property type="entry name" value="AAA"/>
    <property type="match status" value="1"/>
</dbReference>
<dbReference type="PROSITE" id="PS00662">
    <property type="entry name" value="T2SP_E"/>
    <property type="match status" value="1"/>
</dbReference>
<evidence type="ECO:0000256" key="4">
    <source>
        <dbReference type="ARBA" id="ARBA00022840"/>
    </source>
</evidence>
<evidence type="ECO:0000256" key="6">
    <source>
        <dbReference type="PROSITE-ProRule" id="PRU00433"/>
    </source>
</evidence>
<feature type="domain" description="Cytochrome c" evidence="7">
    <location>
        <begin position="476"/>
        <end position="564"/>
    </location>
</feature>
<keyword evidence="5 6" id="KW-0408">Iron</keyword>
<dbReference type="SUPFAM" id="SSF52540">
    <property type="entry name" value="P-loop containing nucleoside triphosphate hydrolases"/>
    <property type="match status" value="1"/>
</dbReference>
<dbReference type="GO" id="GO:0005524">
    <property type="term" value="F:ATP binding"/>
    <property type="evidence" value="ECO:0007669"/>
    <property type="project" value="UniProtKB-KW"/>
</dbReference>
<protein>
    <recommendedName>
        <fullName evidence="7">Cytochrome c domain-containing protein</fullName>
    </recommendedName>
</protein>
<dbReference type="PROSITE" id="PS51007">
    <property type="entry name" value="CYTC"/>
    <property type="match status" value="1"/>
</dbReference>
<name>A0A2M8L6W4_9BACT</name>
<comment type="similarity">
    <text evidence="1">Belongs to the GSP E family.</text>
</comment>
<dbReference type="GO" id="GO:0005886">
    <property type="term" value="C:plasma membrane"/>
    <property type="evidence" value="ECO:0007669"/>
    <property type="project" value="TreeGrafter"/>
</dbReference>
<dbReference type="EMBL" id="PFEM01000031">
    <property type="protein sequence ID" value="PJE69994.1"/>
    <property type="molecule type" value="Genomic_DNA"/>
</dbReference>
<evidence type="ECO:0000259" key="7">
    <source>
        <dbReference type="PROSITE" id="PS51007"/>
    </source>
</evidence>
<evidence type="ECO:0000313" key="9">
    <source>
        <dbReference type="Proteomes" id="UP000231579"/>
    </source>
</evidence>
<dbReference type="InterPro" id="IPR009056">
    <property type="entry name" value="Cyt_c-like_dom"/>
</dbReference>
<dbReference type="Pfam" id="PF00437">
    <property type="entry name" value="T2SSE"/>
    <property type="match status" value="1"/>
</dbReference>
<keyword evidence="6" id="KW-0349">Heme</keyword>
<evidence type="ECO:0000313" key="8">
    <source>
        <dbReference type="EMBL" id="PJE69994.1"/>
    </source>
</evidence>
<dbReference type="GO" id="GO:0046872">
    <property type="term" value="F:metal ion binding"/>
    <property type="evidence" value="ECO:0007669"/>
    <property type="project" value="UniProtKB-KW"/>
</dbReference>
<dbReference type="FunFam" id="3.40.50.300:FF:000398">
    <property type="entry name" value="Type IV pilus assembly ATPase PilB"/>
    <property type="match status" value="1"/>
</dbReference>
<dbReference type="PANTHER" id="PTHR30258:SF1">
    <property type="entry name" value="PROTEIN TRANSPORT PROTEIN HOFB HOMOLOG"/>
    <property type="match status" value="1"/>
</dbReference>
<evidence type="ECO:0000256" key="1">
    <source>
        <dbReference type="ARBA" id="ARBA00006611"/>
    </source>
</evidence>
<dbReference type="Gene3D" id="3.40.50.300">
    <property type="entry name" value="P-loop containing nucleotide triphosphate hydrolases"/>
    <property type="match status" value="1"/>
</dbReference>
<dbReference type="InterPro" id="IPR007831">
    <property type="entry name" value="T2SS_GspE_N"/>
</dbReference>
<proteinExistence type="inferred from homology"/>
<dbReference type="InterPro" id="IPR003593">
    <property type="entry name" value="AAA+_ATPase"/>
</dbReference>
<organism evidence="8 9">
    <name type="scientific">Candidatus Shapirobacteria bacterium CG10_big_fil_rev_8_21_14_0_10_48_15</name>
    <dbReference type="NCBI Taxonomy" id="1974484"/>
    <lineage>
        <taxon>Bacteria</taxon>
        <taxon>Candidatus Shapironibacteriota</taxon>
    </lineage>
</organism>
<dbReference type="InterPro" id="IPR027417">
    <property type="entry name" value="P-loop_NTPase"/>
</dbReference>